<dbReference type="EMBL" id="UINC01210297">
    <property type="protein sequence ID" value="SVE33700.1"/>
    <property type="molecule type" value="Genomic_DNA"/>
</dbReference>
<feature type="region of interest" description="Disordered" evidence="1">
    <location>
        <begin position="85"/>
        <end position="123"/>
    </location>
</feature>
<evidence type="ECO:0000313" key="2">
    <source>
        <dbReference type="EMBL" id="SVE33700.1"/>
    </source>
</evidence>
<organism evidence="2">
    <name type="scientific">marine metagenome</name>
    <dbReference type="NCBI Taxonomy" id="408172"/>
    <lineage>
        <taxon>unclassified sequences</taxon>
        <taxon>metagenomes</taxon>
        <taxon>ecological metagenomes</taxon>
    </lineage>
</organism>
<name>A0A383CNU4_9ZZZZ</name>
<proteinExistence type="predicted"/>
<accession>A0A383CNU4</accession>
<gene>
    <name evidence="2" type="ORF">METZ01_LOCUS486554</name>
</gene>
<feature type="compositionally biased region" description="Basic and acidic residues" evidence="1">
    <location>
        <begin position="100"/>
        <end position="123"/>
    </location>
</feature>
<reference evidence="2" key="1">
    <citation type="submission" date="2018-05" db="EMBL/GenBank/DDBJ databases">
        <authorList>
            <person name="Lanie J.A."/>
            <person name="Ng W.-L."/>
            <person name="Kazmierczak K.M."/>
            <person name="Andrzejewski T.M."/>
            <person name="Davidsen T.M."/>
            <person name="Wayne K.J."/>
            <person name="Tettelin H."/>
            <person name="Glass J.I."/>
            <person name="Rusch D."/>
            <person name="Podicherti R."/>
            <person name="Tsui H.-C.T."/>
            <person name="Winkler M.E."/>
        </authorList>
    </citation>
    <scope>NUCLEOTIDE SEQUENCE</scope>
</reference>
<sequence length="123" mass="14300">MNKEHEIVLKDEGLVLTVNVEWSLEDCSHSYEYGNIRGTRELHNSTVESFDITMVVDEETGEDRPDVNACLVQLEKDWEDEINSLLNDGKCTPEPPDTSDFQRDKDEHNAESRMENEWLKENE</sequence>
<evidence type="ECO:0000256" key="1">
    <source>
        <dbReference type="SAM" id="MobiDB-lite"/>
    </source>
</evidence>
<protein>
    <submittedName>
        <fullName evidence="2">Uncharacterized protein</fullName>
    </submittedName>
</protein>
<dbReference type="AlphaFoldDB" id="A0A383CNU4"/>